<proteinExistence type="inferred from homology"/>
<dbReference type="Gene3D" id="3.40.50.10470">
    <property type="entry name" value="Translation initiation factor eif-2b, domain 2"/>
    <property type="match status" value="1"/>
</dbReference>
<organism evidence="3 4">
    <name type="scientific">Candidatus Falkowbacteria bacterium CG_4_10_14_0_2_um_filter_41_15</name>
    <dbReference type="NCBI Taxonomy" id="1974554"/>
    <lineage>
        <taxon>Bacteria</taxon>
        <taxon>Candidatus Falkowiibacteriota</taxon>
    </lineage>
</organism>
<dbReference type="NCBIfam" id="TIGR00512">
    <property type="entry name" value="salvage_mtnA"/>
    <property type="match status" value="1"/>
</dbReference>
<dbReference type="PANTHER" id="PTHR43475">
    <property type="entry name" value="METHYLTHIORIBOSE-1-PHOSPHATE ISOMERASE"/>
    <property type="match status" value="1"/>
</dbReference>
<dbReference type="InterPro" id="IPR000649">
    <property type="entry name" value="IF-2B-related"/>
</dbReference>
<sequence>MKNLNYLRKKLPLTVELRSDHVLIIDQTKLPGKLKFLKLKKYPDAISAIKEMQVRGAQAIGAVGAGGIFLAGYSYKKNNASDFYKYLQKIAKEIIKARPTAVNLAWGVKTILADLEITSVLKMKAEIKHRYKNILEQGVGHNLKIGEYGNTLIKSGMTILTHCNAGSLSAIWFGTATAPIFQALMKGKNIKVRLDETRPWLQGSRLTAWEMERTGIDYTINIDSAVGYLMSHGLVDMVIVGADHIASNGDTANKIGTYPLALMAHEWKIPFYVAAVSATIDFSIKTGALIKIEERSGDEILRDIRYKYQPVSPQGAKSFNPIFDITPHKLITGIITEYGISKSDALNLIKGRV</sequence>
<dbReference type="Gene3D" id="1.20.120.420">
    <property type="entry name" value="translation initiation factor eif-2b, domain 1"/>
    <property type="match status" value="1"/>
</dbReference>
<reference evidence="4" key="1">
    <citation type="submission" date="2017-09" db="EMBL/GenBank/DDBJ databases">
        <title>Depth-based differentiation of microbial function through sediment-hosted aquifers and enrichment of novel symbionts in the deep terrestrial subsurface.</title>
        <authorList>
            <person name="Probst A.J."/>
            <person name="Ladd B."/>
            <person name="Jarett J.K."/>
            <person name="Geller-Mcgrath D.E."/>
            <person name="Sieber C.M.K."/>
            <person name="Emerson J.B."/>
            <person name="Anantharaman K."/>
            <person name="Thomas B.C."/>
            <person name="Malmstrom R."/>
            <person name="Stieglmeier M."/>
            <person name="Klingl A."/>
            <person name="Woyke T."/>
            <person name="Ryan C.M."/>
            <person name="Banfield J.F."/>
        </authorList>
    </citation>
    <scope>NUCLEOTIDE SEQUENCE [LARGE SCALE GENOMIC DNA]</scope>
</reference>
<dbReference type="InterPro" id="IPR042529">
    <property type="entry name" value="IF_2B-like_C"/>
</dbReference>
<dbReference type="GO" id="GO:0019509">
    <property type="term" value="P:L-methionine salvage from methylthioadenosine"/>
    <property type="evidence" value="ECO:0007669"/>
    <property type="project" value="TreeGrafter"/>
</dbReference>
<dbReference type="FunFam" id="3.40.50.10470:FF:000006">
    <property type="entry name" value="Methylthioribose-1-phosphate isomerase"/>
    <property type="match status" value="1"/>
</dbReference>
<evidence type="ECO:0000313" key="4">
    <source>
        <dbReference type="Proteomes" id="UP000228743"/>
    </source>
</evidence>
<dbReference type="InterPro" id="IPR037171">
    <property type="entry name" value="NagB/RpiA_transferase-like"/>
</dbReference>
<dbReference type="PANTHER" id="PTHR43475:SF1">
    <property type="entry name" value="METHYLTHIORIBOSE-1-PHOSPHATE ISOMERASE"/>
    <property type="match status" value="1"/>
</dbReference>
<dbReference type="Pfam" id="PF01008">
    <property type="entry name" value="IF-2B"/>
    <property type="match status" value="1"/>
</dbReference>
<name>A0A2M7W0A4_9BACT</name>
<evidence type="ECO:0000256" key="2">
    <source>
        <dbReference type="RuleBase" id="RU003814"/>
    </source>
</evidence>
<dbReference type="NCBIfam" id="TIGR00524">
    <property type="entry name" value="eIF-2B_rel"/>
    <property type="match status" value="1"/>
</dbReference>
<protein>
    <submittedName>
        <fullName evidence="3">S-methyl-5-thioribose-1-phosphate isomerase</fullName>
    </submittedName>
</protein>
<dbReference type="Proteomes" id="UP000228743">
    <property type="component" value="Unassembled WGS sequence"/>
</dbReference>
<dbReference type="InterPro" id="IPR027363">
    <property type="entry name" value="M1Pi_N"/>
</dbReference>
<evidence type="ECO:0000256" key="1">
    <source>
        <dbReference type="ARBA" id="ARBA00023235"/>
    </source>
</evidence>
<keyword evidence="1 3" id="KW-0413">Isomerase</keyword>
<comment type="similarity">
    <text evidence="2">Belongs to the eIF-2B alpha/beta/delta subunits family.</text>
</comment>
<dbReference type="SUPFAM" id="SSF100950">
    <property type="entry name" value="NagB/RpiA/CoA transferase-like"/>
    <property type="match status" value="1"/>
</dbReference>
<evidence type="ECO:0000313" key="3">
    <source>
        <dbReference type="EMBL" id="PJA10400.1"/>
    </source>
</evidence>
<dbReference type="NCBIfam" id="NF004326">
    <property type="entry name" value="PRK05720.1"/>
    <property type="match status" value="1"/>
</dbReference>
<dbReference type="EMBL" id="PFPX01000011">
    <property type="protein sequence ID" value="PJA10400.1"/>
    <property type="molecule type" value="Genomic_DNA"/>
</dbReference>
<dbReference type="AlphaFoldDB" id="A0A2M7W0A4"/>
<gene>
    <name evidence="3" type="primary">mtnA</name>
    <name evidence="3" type="ORF">COX68_00570</name>
</gene>
<comment type="caution">
    <text evidence="3">The sequence shown here is derived from an EMBL/GenBank/DDBJ whole genome shotgun (WGS) entry which is preliminary data.</text>
</comment>
<accession>A0A2M7W0A4</accession>
<dbReference type="GO" id="GO:0046523">
    <property type="term" value="F:S-methyl-5-thioribose-1-phosphate isomerase activity"/>
    <property type="evidence" value="ECO:0007669"/>
    <property type="project" value="TreeGrafter"/>
</dbReference>
<dbReference type="InterPro" id="IPR005251">
    <property type="entry name" value="IF-M1Pi"/>
</dbReference>
<dbReference type="InterPro" id="IPR011559">
    <property type="entry name" value="Initiation_fac_2B_a/b/d"/>
</dbReference>